<organism evidence="2 3">
    <name type="scientific">Roseisolibacter agri</name>
    <dbReference type="NCBI Taxonomy" id="2014610"/>
    <lineage>
        <taxon>Bacteria</taxon>
        <taxon>Pseudomonadati</taxon>
        <taxon>Gemmatimonadota</taxon>
        <taxon>Gemmatimonadia</taxon>
        <taxon>Gemmatimonadales</taxon>
        <taxon>Gemmatimonadaceae</taxon>
        <taxon>Roseisolibacter</taxon>
    </lineage>
</organism>
<keyword evidence="3" id="KW-1185">Reference proteome</keyword>
<proteinExistence type="predicted"/>
<evidence type="ECO:0000256" key="1">
    <source>
        <dbReference type="SAM" id="MobiDB-lite"/>
    </source>
</evidence>
<evidence type="ECO:0000313" key="2">
    <source>
        <dbReference type="EMBL" id="GLC24181.1"/>
    </source>
</evidence>
<protein>
    <submittedName>
        <fullName evidence="2">Uncharacterized protein</fullName>
    </submittedName>
</protein>
<dbReference type="Proteomes" id="UP001161325">
    <property type="component" value="Unassembled WGS sequence"/>
</dbReference>
<reference evidence="2" key="1">
    <citation type="submission" date="2022-08" db="EMBL/GenBank/DDBJ databases">
        <title>Draft genome sequencing of Roseisolibacter agri AW1220.</title>
        <authorList>
            <person name="Tobiishi Y."/>
            <person name="Tonouchi A."/>
        </authorList>
    </citation>
    <scope>NUCLEOTIDE SEQUENCE</scope>
    <source>
        <strain evidence="2">AW1220</strain>
    </source>
</reference>
<sequence length="203" mass="22386">MSPTIPARAHTVPHTGRPLRSPALYVAGGSTSDGQDPLFLRLPSPPSWDDRPPSARAAERRARKAYFAALDALYQGQVSDEAVDKLQRLVADVRSTSARSALEHLLRVFGFVRREESGPVLVPPAAPCARITIGVPAEEWDADRARLAERYAWPLEWLRMRRFVAGKALVIDWYPLPASSAGAREPVRSLAAARARRRYRGAA</sequence>
<feature type="region of interest" description="Disordered" evidence="1">
    <location>
        <begin position="1"/>
        <end position="23"/>
    </location>
</feature>
<dbReference type="EMBL" id="BRXS01000001">
    <property type="protein sequence ID" value="GLC24181.1"/>
    <property type="molecule type" value="Genomic_DNA"/>
</dbReference>
<name>A0AA37Q715_9BACT</name>
<comment type="caution">
    <text evidence="2">The sequence shown here is derived from an EMBL/GenBank/DDBJ whole genome shotgun (WGS) entry which is preliminary data.</text>
</comment>
<dbReference type="AlphaFoldDB" id="A0AA37Q715"/>
<accession>A0AA37Q715</accession>
<evidence type="ECO:0000313" key="3">
    <source>
        <dbReference type="Proteomes" id="UP001161325"/>
    </source>
</evidence>
<gene>
    <name evidence="2" type="ORF">rosag_06940</name>
</gene>